<keyword evidence="3" id="KW-0698">rRNA processing</keyword>
<dbReference type="PANTHER" id="PTHR13026">
    <property type="entry name" value="NNP-1 PROTEIN NOVEL NUCLEAR PROTEIN 1 NOP52"/>
    <property type="match status" value="1"/>
</dbReference>
<dbReference type="EMBL" id="MCFD01000001">
    <property type="protein sequence ID" value="ORX73761.1"/>
    <property type="molecule type" value="Genomic_DNA"/>
</dbReference>
<keyword evidence="6" id="KW-1185">Reference proteome</keyword>
<dbReference type="Pfam" id="PF05997">
    <property type="entry name" value="Nop52"/>
    <property type="match status" value="1"/>
</dbReference>
<reference evidence="5 6" key="1">
    <citation type="submission" date="2016-07" db="EMBL/GenBank/DDBJ databases">
        <title>Pervasive Adenine N6-methylation of Active Genes in Fungi.</title>
        <authorList>
            <consortium name="DOE Joint Genome Institute"/>
            <person name="Mondo S.J."/>
            <person name="Dannebaum R.O."/>
            <person name="Kuo R.C."/>
            <person name="Labutti K."/>
            <person name="Haridas S."/>
            <person name="Kuo A."/>
            <person name="Salamov A."/>
            <person name="Ahrendt S.R."/>
            <person name="Lipzen A."/>
            <person name="Sullivan W."/>
            <person name="Andreopoulos W.B."/>
            <person name="Clum A."/>
            <person name="Lindquist E."/>
            <person name="Daum C."/>
            <person name="Ramamoorthy G.K."/>
            <person name="Gryganskyi A."/>
            <person name="Culley D."/>
            <person name="Magnuson J.K."/>
            <person name="James T.Y."/>
            <person name="O'Malley M.A."/>
            <person name="Stajich J.E."/>
            <person name="Spatafora J.W."/>
            <person name="Visel A."/>
            <person name="Grigoriev I.V."/>
        </authorList>
    </citation>
    <scope>NUCLEOTIDE SEQUENCE [LARGE SCALE GENOMIC DNA]</scope>
    <source>
        <strain evidence="5 6">ATCC 12442</strain>
    </source>
</reference>
<dbReference type="InterPro" id="IPR010301">
    <property type="entry name" value="RRP1"/>
</dbReference>
<proteinExistence type="inferred from homology"/>
<dbReference type="PANTHER" id="PTHR13026:SF0">
    <property type="entry name" value="RIBOSOMAL RNA PROCESSING 1B"/>
    <property type="match status" value="1"/>
</dbReference>
<evidence type="ECO:0000256" key="4">
    <source>
        <dbReference type="ARBA" id="ARBA00023242"/>
    </source>
</evidence>
<evidence type="ECO:0000313" key="5">
    <source>
        <dbReference type="EMBL" id="ORX73761.1"/>
    </source>
</evidence>
<dbReference type="AlphaFoldDB" id="A0A1Y1WJK4"/>
<evidence type="ECO:0008006" key="7">
    <source>
        <dbReference type="Google" id="ProtNLM"/>
    </source>
</evidence>
<name>A0A1Y1WJK4_9FUNG</name>
<evidence type="ECO:0000256" key="2">
    <source>
        <dbReference type="ARBA" id="ARBA00006374"/>
    </source>
</evidence>
<dbReference type="Proteomes" id="UP000193922">
    <property type="component" value="Unassembled WGS sequence"/>
</dbReference>
<evidence type="ECO:0000256" key="3">
    <source>
        <dbReference type="ARBA" id="ARBA00022552"/>
    </source>
</evidence>
<dbReference type="RefSeq" id="XP_040746972.1">
    <property type="nucleotide sequence ID" value="XM_040891570.1"/>
</dbReference>
<dbReference type="GO" id="GO:0030688">
    <property type="term" value="C:preribosome, small subunit precursor"/>
    <property type="evidence" value="ECO:0007669"/>
    <property type="project" value="InterPro"/>
</dbReference>
<organism evidence="5 6">
    <name type="scientific">Linderina pennispora</name>
    <dbReference type="NCBI Taxonomy" id="61395"/>
    <lineage>
        <taxon>Eukaryota</taxon>
        <taxon>Fungi</taxon>
        <taxon>Fungi incertae sedis</taxon>
        <taxon>Zoopagomycota</taxon>
        <taxon>Kickxellomycotina</taxon>
        <taxon>Kickxellomycetes</taxon>
        <taxon>Kickxellales</taxon>
        <taxon>Kickxellaceae</taxon>
        <taxon>Linderina</taxon>
    </lineage>
</organism>
<evidence type="ECO:0000313" key="6">
    <source>
        <dbReference type="Proteomes" id="UP000193922"/>
    </source>
</evidence>
<keyword evidence="4" id="KW-0539">Nucleus</keyword>
<accession>A0A1Y1WJK4</accession>
<dbReference type="GeneID" id="63808218"/>
<comment type="caution">
    <text evidence="5">The sequence shown here is derived from an EMBL/GenBank/DDBJ whole genome shotgun (WGS) entry which is preliminary data.</text>
</comment>
<dbReference type="GO" id="GO:0006364">
    <property type="term" value="P:rRNA processing"/>
    <property type="evidence" value="ECO:0007669"/>
    <property type="project" value="UniProtKB-KW"/>
</dbReference>
<gene>
    <name evidence="5" type="ORF">DL89DRAFT_3550</name>
</gene>
<protein>
    <recommendedName>
        <fullName evidence="7">Nop52-domain-containing protein</fullName>
    </recommendedName>
</protein>
<evidence type="ECO:0000256" key="1">
    <source>
        <dbReference type="ARBA" id="ARBA00004123"/>
    </source>
</evidence>
<comment type="similarity">
    <text evidence="2">Belongs to the RRP1 family.</text>
</comment>
<sequence length="166" mass="19206">MDLTEKEVAFGKKLAHVDKEVRDQAVGKLSVFLSQDTELEYMEMLRQWKALFYCFWLSDKPLVQQELAWNLGNMILACKGVNRGRFLQAFWETICREWSALDKHRIDKYLLLLRRVVFFSLKSLEQSFVGRGACWRVCSDLRHVPAASDESADPAQRAHAGGECVY</sequence>
<dbReference type="STRING" id="61395.A0A1Y1WJK4"/>
<dbReference type="OrthoDB" id="2019504at2759"/>
<dbReference type="GO" id="GO:0005634">
    <property type="term" value="C:nucleus"/>
    <property type="evidence" value="ECO:0007669"/>
    <property type="project" value="UniProtKB-SubCell"/>
</dbReference>
<comment type="subcellular location">
    <subcellularLocation>
        <location evidence="1">Nucleus</location>
    </subcellularLocation>
</comment>